<organism evidence="2 3">
    <name type="scientific">Nicotiana attenuata</name>
    <name type="common">Coyote tobacco</name>
    <dbReference type="NCBI Taxonomy" id="49451"/>
    <lineage>
        <taxon>Eukaryota</taxon>
        <taxon>Viridiplantae</taxon>
        <taxon>Streptophyta</taxon>
        <taxon>Embryophyta</taxon>
        <taxon>Tracheophyta</taxon>
        <taxon>Spermatophyta</taxon>
        <taxon>Magnoliopsida</taxon>
        <taxon>eudicotyledons</taxon>
        <taxon>Gunneridae</taxon>
        <taxon>Pentapetalae</taxon>
        <taxon>asterids</taxon>
        <taxon>lamiids</taxon>
        <taxon>Solanales</taxon>
        <taxon>Solanaceae</taxon>
        <taxon>Nicotianoideae</taxon>
        <taxon>Nicotianeae</taxon>
        <taxon>Nicotiana</taxon>
    </lineage>
</organism>
<gene>
    <name evidence="2" type="ORF">A4A49_59557</name>
</gene>
<sequence>VNIETTCALCQQGIETVQHLFFECEMTGIIWQQLLDWQGIQRRKLKWQEELAWIQRVAKGRSGGAALCRMTLAAAVYYIWQERNNVIFKQERRTTASIIKKIIQEIHIRATMFPRLERTM</sequence>
<reference evidence="2" key="1">
    <citation type="submission" date="2016-11" db="EMBL/GenBank/DDBJ databases">
        <title>The genome of Nicotiana attenuata.</title>
        <authorList>
            <person name="Xu S."/>
            <person name="Brockmoeller T."/>
            <person name="Gaquerel E."/>
            <person name="Navarro A."/>
            <person name="Kuhl H."/>
            <person name="Gase K."/>
            <person name="Ling Z."/>
            <person name="Zhou W."/>
            <person name="Kreitzer C."/>
            <person name="Stanke M."/>
            <person name="Tang H."/>
            <person name="Lyons E."/>
            <person name="Pandey P."/>
            <person name="Pandey S.P."/>
            <person name="Timmermann B."/>
            <person name="Baldwin I.T."/>
        </authorList>
    </citation>
    <scope>NUCLEOTIDE SEQUENCE [LARGE SCALE GENOMIC DNA]</scope>
    <source>
        <strain evidence="2">UT</strain>
    </source>
</reference>
<comment type="caution">
    <text evidence="2">The sequence shown here is derived from an EMBL/GenBank/DDBJ whole genome shotgun (WGS) entry which is preliminary data.</text>
</comment>
<dbReference type="Gramene" id="OIT28334">
    <property type="protein sequence ID" value="OIT28334"/>
    <property type="gene ID" value="A4A49_59557"/>
</dbReference>
<dbReference type="STRING" id="49451.A0A1J6KG00"/>
<feature type="domain" description="Reverse transcriptase zinc-binding" evidence="1">
    <location>
        <begin position="2"/>
        <end position="31"/>
    </location>
</feature>
<protein>
    <recommendedName>
        <fullName evidence="1">Reverse transcriptase zinc-binding domain-containing protein</fullName>
    </recommendedName>
</protein>
<dbReference type="OMA" id="FFECEMT"/>
<dbReference type="Proteomes" id="UP000187609">
    <property type="component" value="Unassembled WGS sequence"/>
</dbReference>
<evidence type="ECO:0000259" key="1">
    <source>
        <dbReference type="Pfam" id="PF13966"/>
    </source>
</evidence>
<dbReference type="InterPro" id="IPR026960">
    <property type="entry name" value="RVT-Znf"/>
</dbReference>
<name>A0A1J6KG00_NICAT</name>
<dbReference type="EMBL" id="MJEQ01002099">
    <property type="protein sequence ID" value="OIT28334.1"/>
    <property type="molecule type" value="Genomic_DNA"/>
</dbReference>
<keyword evidence="3" id="KW-1185">Reference proteome</keyword>
<evidence type="ECO:0000313" key="3">
    <source>
        <dbReference type="Proteomes" id="UP000187609"/>
    </source>
</evidence>
<dbReference type="SMR" id="A0A1J6KG00"/>
<proteinExistence type="predicted"/>
<dbReference type="PANTHER" id="PTHR47746:SF79">
    <property type="entry name" value="ORF147A PROTEIN"/>
    <property type="match status" value="1"/>
</dbReference>
<accession>A0A1J6KG00</accession>
<feature type="non-terminal residue" evidence="2">
    <location>
        <position position="120"/>
    </location>
</feature>
<feature type="non-terminal residue" evidence="2">
    <location>
        <position position="1"/>
    </location>
</feature>
<evidence type="ECO:0000313" key="2">
    <source>
        <dbReference type="EMBL" id="OIT28334.1"/>
    </source>
</evidence>
<dbReference type="Pfam" id="PF13966">
    <property type="entry name" value="zf-RVT"/>
    <property type="match status" value="1"/>
</dbReference>
<dbReference type="PANTHER" id="PTHR47746">
    <property type="entry name" value="ZF-RVT DOMAIN-CONTAINING PROTEIN"/>
    <property type="match status" value="1"/>
</dbReference>
<dbReference type="AlphaFoldDB" id="A0A1J6KG00"/>